<keyword evidence="9 14" id="KW-1133">Transmembrane helix</keyword>
<dbReference type="SMART" id="SM01052">
    <property type="entry name" value="CAP_GLY"/>
    <property type="match status" value="1"/>
</dbReference>
<keyword evidence="7" id="KW-0344">Guanine-nucleotide releasing factor</keyword>
<evidence type="ECO:0000256" key="1">
    <source>
        <dbReference type="ARBA" id="ARBA00004167"/>
    </source>
</evidence>
<dbReference type="SUPFAM" id="SSF74924">
    <property type="entry name" value="Cap-Gly domain"/>
    <property type="match status" value="1"/>
</dbReference>
<accession>A0A7R9GF91</accession>
<dbReference type="GO" id="GO:0007186">
    <property type="term" value="P:G protein-coupled receptor signaling pathway"/>
    <property type="evidence" value="ECO:0007669"/>
    <property type="project" value="TreeGrafter"/>
</dbReference>
<dbReference type="GO" id="GO:0016020">
    <property type="term" value="C:membrane"/>
    <property type="evidence" value="ECO:0007669"/>
    <property type="project" value="UniProtKB-SubCell"/>
</dbReference>
<evidence type="ECO:0000313" key="17">
    <source>
        <dbReference type="Proteomes" id="UP000678499"/>
    </source>
</evidence>
<evidence type="ECO:0000256" key="8">
    <source>
        <dbReference type="ARBA" id="ARBA00022692"/>
    </source>
</evidence>
<dbReference type="EMBL" id="CAJPEX010001231">
    <property type="protein sequence ID" value="CAG0918595.1"/>
    <property type="molecule type" value="Genomic_DNA"/>
</dbReference>
<dbReference type="InterPro" id="IPR000938">
    <property type="entry name" value="CAP-Gly_domain"/>
</dbReference>
<dbReference type="GO" id="GO:0005085">
    <property type="term" value="F:guanyl-nucleotide exchange factor activity"/>
    <property type="evidence" value="ECO:0007669"/>
    <property type="project" value="UniProtKB-KW"/>
</dbReference>
<dbReference type="InterPro" id="IPR032675">
    <property type="entry name" value="LRR_dom_sf"/>
</dbReference>
<dbReference type="PROSITE" id="PS51450">
    <property type="entry name" value="LRR"/>
    <property type="match status" value="1"/>
</dbReference>
<evidence type="ECO:0000259" key="15">
    <source>
        <dbReference type="PROSITE" id="PS50245"/>
    </source>
</evidence>
<reference evidence="16" key="1">
    <citation type="submission" date="2020-11" db="EMBL/GenBank/DDBJ databases">
        <authorList>
            <person name="Tran Van P."/>
        </authorList>
    </citation>
    <scope>NUCLEOTIDE SEQUENCE</scope>
</reference>
<evidence type="ECO:0000256" key="10">
    <source>
        <dbReference type="ARBA" id="ARBA00023136"/>
    </source>
</evidence>
<dbReference type="InterPro" id="IPR001611">
    <property type="entry name" value="Leu-rich_rpt"/>
</dbReference>
<sequence>MASRGIVKSETIRARFCSVAGLAKDYCGAMSVDLGPEPGLLDEVLKYGLYLGAIFQLICIAAVILVPFNSSLSAYSQKDYDSGEDEGSDQGTPSSGQGFRERALKLSQESDVSLLPDLISSLYSLISDRFEFPELESFAIRNAIWSKCFSVMRDGSEKDRVAALDLVRVLSRDKADLDEIITKHPDYVRTLTSYAVLDKISAVNPSDIPVVEAALKVLGLNVLERMLEDVVKAGEELGAMNPEKEPLGSLDIFASPRCIVTSADADLVCIALQVLYNLTLTPDPVVEDLQVVDRLVGLIRKLLLSSPETDHSKKLSLVTHVSNLLCTVPPACFQRLITVGCSNGAAGDTQLESDPEAMKPVAILLAHLDARLADSATPVDSLVPILVGMSRMGKANSFIRKYMRNSVLPRLRRSDVMRKPEEGNTLRNRLVRLLTHPSIMLKEASATFLFMLCKENAGRMVKYSGLGNAAGMLSLRGLMGGARSVGAEDYSPDSSDSDTEEYKDVVESINPVTGCFEPPRRSATDGMTDEQKEVEAMRLIGSIENMILAKIPEVGVRIVVKEIHFGTVKYVGPVCADASNATWLGVEWDDPTRGKHDGSIGGQRYFQTSSPKSGSFIKPHPSIKLGIDVTEALEEKYCGSETNPGEAELVEVSTALHASLYETVGFEKINAKQKALKQVSVIELVNCRVGHGKLSGDKLPVAKVLNLSHNLISSWKILRGIVADLTKLRVLDLRGNRLTWEPGVVFPLVQELDVCNCNLTWTDFLRIGEMFPDLRELGCDDNRVSPDPRESEILKRSFPKLEMASLSLNPISKAEHFKVLGSLPKLTSLRVMNVGLTSVKLDEDSFPCLESLNISDNPIDSWESVDELGKVRSLKSLRLRLCPVLTQESDGTLSHLSTCSILARVLQLTKLNGTVYPAQERHYAEWDYLRLNAHAYYASLESSSSKDKFQREHPTFGKLIQKHGEPPNVAREKTSALSDRLMELTIVTPDRGLDNPIKRKLPSDMAIGKLKSSLARICGKQAGHVSLLVCPEGANVRDYLKEHNSEALLENRALNFYLNPGDVVVLRWS</sequence>
<comment type="subcellular location">
    <subcellularLocation>
        <location evidence="2">Cytoplasm</location>
        <location evidence="2">Cell cortex</location>
    </subcellularLocation>
    <subcellularLocation>
        <location evidence="1">Membrane</location>
        <topology evidence="1">Single-pass membrane protein</topology>
    </subcellularLocation>
</comment>
<dbReference type="InterPro" id="IPR008376">
    <property type="entry name" value="Chaperone_Ric-8_A/B"/>
</dbReference>
<evidence type="ECO:0000256" key="5">
    <source>
        <dbReference type="ARBA" id="ARBA00015004"/>
    </source>
</evidence>
<feature type="domain" description="CAP-Gly" evidence="15">
    <location>
        <begin position="583"/>
        <end position="618"/>
    </location>
</feature>
<feature type="transmembrane region" description="Helical" evidence="14">
    <location>
        <begin position="47"/>
        <end position="68"/>
    </location>
</feature>
<comment type="similarity">
    <text evidence="3">Belongs to the UPF0239 family.</text>
</comment>
<evidence type="ECO:0000256" key="4">
    <source>
        <dbReference type="ARBA" id="ARBA00009049"/>
    </source>
</evidence>
<keyword evidence="6" id="KW-0963">Cytoplasm</keyword>
<name>A0A7R9GF91_9CRUS</name>
<evidence type="ECO:0000256" key="14">
    <source>
        <dbReference type="SAM" id="Phobius"/>
    </source>
</evidence>
<dbReference type="Gene3D" id="3.10.20.90">
    <property type="entry name" value="Phosphatidylinositol 3-kinase Catalytic Subunit, Chain A, domain 1"/>
    <property type="match status" value="1"/>
</dbReference>
<dbReference type="InterPro" id="IPR016024">
    <property type="entry name" value="ARM-type_fold"/>
</dbReference>
<dbReference type="Pfam" id="PF06783">
    <property type="entry name" value="UPF0239"/>
    <property type="match status" value="1"/>
</dbReference>
<dbReference type="Pfam" id="PF10165">
    <property type="entry name" value="Ric8"/>
    <property type="match status" value="1"/>
</dbReference>
<comment type="similarity">
    <text evidence="4">Belongs to the synembryn family.</text>
</comment>
<dbReference type="PRINTS" id="PR01802">
    <property type="entry name" value="SYNEMBRYN"/>
</dbReference>
<gene>
    <name evidence="16" type="ORF">NMOB1V02_LOCUS6146</name>
</gene>
<dbReference type="PROSITE" id="PS00845">
    <property type="entry name" value="CAP_GLY_1"/>
    <property type="match status" value="1"/>
</dbReference>
<keyword evidence="10 14" id="KW-0472">Membrane</keyword>
<dbReference type="Gene3D" id="2.30.30.190">
    <property type="entry name" value="CAP Gly-rich-like domain"/>
    <property type="match status" value="1"/>
</dbReference>
<dbReference type="InterPro" id="IPR009621">
    <property type="entry name" value="UPF0239"/>
</dbReference>
<dbReference type="Proteomes" id="UP000678499">
    <property type="component" value="Unassembled WGS sequence"/>
</dbReference>
<evidence type="ECO:0000256" key="12">
    <source>
        <dbReference type="ARBA" id="ARBA00030180"/>
    </source>
</evidence>
<evidence type="ECO:0000256" key="3">
    <source>
        <dbReference type="ARBA" id="ARBA00006839"/>
    </source>
</evidence>
<evidence type="ECO:0000256" key="2">
    <source>
        <dbReference type="ARBA" id="ARBA00004544"/>
    </source>
</evidence>
<proteinExistence type="inferred from homology"/>
<dbReference type="Gene3D" id="3.80.10.10">
    <property type="entry name" value="Ribonuclease Inhibitor"/>
    <property type="match status" value="2"/>
</dbReference>
<dbReference type="PANTHER" id="PTHR12425">
    <property type="entry name" value="SYNEMBRYN"/>
    <property type="match status" value="1"/>
</dbReference>
<dbReference type="AlphaFoldDB" id="A0A7R9GF91"/>
<dbReference type="InterPro" id="IPR036859">
    <property type="entry name" value="CAP-Gly_dom_sf"/>
</dbReference>
<evidence type="ECO:0000256" key="9">
    <source>
        <dbReference type="ARBA" id="ARBA00022989"/>
    </source>
</evidence>
<evidence type="ECO:0000313" key="16">
    <source>
        <dbReference type="EMBL" id="CAD7278443.1"/>
    </source>
</evidence>
<dbReference type="OrthoDB" id="5273213at2759"/>
<evidence type="ECO:0000256" key="6">
    <source>
        <dbReference type="ARBA" id="ARBA00022490"/>
    </source>
</evidence>
<dbReference type="EMBL" id="OA883268">
    <property type="protein sequence ID" value="CAD7278443.1"/>
    <property type="molecule type" value="Genomic_DNA"/>
</dbReference>
<keyword evidence="8 14" id="KW-0812">Transmembrane</keyword>
<keyword evidence="11" id="KW-0143">Chaperone</keyword>
<protein>
    <recommendedName>
        <fullName evidence="5">Tubulin-specific chaperone E</fullName>
    </recommendedName>
    <alternativeName>
        <fullName evidence="12">Tubulin-folding cofactor E</fullName>
    </alternativeName>
</protein>
<feature type="region of interest" description="Disordered" evidence="13">
    <location>
        <begin position="79"/>
        <end position="99"/>
    </location>
</feature>
<dbReference type="SUPFAM" id="SSF52058">
    <property type="entry name" value="L domain-like"/>
    <property type="match status" value="1"/>
</dbReference>
<evidence type="ECO:0000256" key="13">
    <source>
        <dbReference type="SAM" id="MobiDB-lite"/>
    </source>
</evidence>
<organism evidence="16">
    <name type="scientific">Notodromas monacha</name>
    <dbReference type="NCBI Taxonomy" id="399045"/>
    <lineage>
        <taxon>Eukaryota</taxon>
        <taxon>Metazoa</taxon>
        <taxon>Ecdysozoa</taxon>
        <taxon>Arthropoda</taxon>
        <taxon>Crustacea</taxon>
        <taxon>Oligostraca</taxon>
        <taxon>Ostracoda</taxon>
        <taxon>Podocopa</taxon>
        <taxon>Podocopida</taxon>
        <taxon>Cypridocopina</taxon>
        <taxon>Cypridoidea</taxon>
        <taxon>Cyprididae</taxon>
        <taxon>Notodromas</taxon>
    </lineage>
</organism>
<dbReference type="GO" id="GO:0005938">
    <property type="term" value="C:cell cortex"/>
    <property type="evidence" value="ECO:0007669"/>
    <property type="project" value="UniProtKB-SubCell"/>
</dbReference>
<dbReference type="InterPro" id="IPR019318">
    <property type="entry name" value="Gua_nucleotide_exch_fac_Ric8"/>
</dbReference>
<evidence type="ECO:0000256" key="7">
    <source>
        <dbReference type="ARBA" id="ARBA00022658"/>
    </source>
</evidence>
<dbReference type="GO" id="GO:0001965">
    <property type="term" value="F:G-protein alpha-subunit binding"/>
    <property type="evidence" value="ECO:0007669"/>
    <property type="project" value="TreeGrafter"/>
</dbReference>
<dbReference type="PROSITE" id="PS50245">
    <property type="entry name" value="CAP_GLY_2"/>
    <property type="match status" value="1"/>
</dbReference>
<dbReference type="PANTHER" id="PTHR12425:SF5">
    <property type="entry name" value="SYNEMBRYN"/>
    <property type="match status" value="1"/>
</dbReference>
<dbReference type="Pfam" id="PF01302">
    <property type="entry name" value="CAP_GLY"/>
    <property type="match status" value="1"/>
</dbReference>
<keyword evidence="17" id="KW-1185">Reference proteome</keyword>
<dbReference type="SUPFAM" id="SSF48371">
    <property type="entry name" value="ARM repeat"/>
    <property type="match status" value="1"/>
</dbReference>
<evidence type="ECO:0000256" key="11">
    <source>
        <dbReference type="ARBA" id="ARBA00023186"/>
    </source>
</evidence>